<evidence type="ECO:0000256" key="4">
    <source>
        <dbReference type="ARBA" id="ARBA00022690"/>
    </source>
</evidence>
<sequence>MQVSSCSSDLSQLMSDQNTIAVWHHEPPLPSSSGMVRSETSHDSMTHRLRHCLPPFAPTVPVFSPAANRSVTMPMCGGLGESANADDDIQKICDSMKPHAEEKTGKSFAVFTAKTYKTQLVSGTNYFIKVHVGEEEHLHIRVYKKLQCNGGEIELTSLQENKSHHDPIVYF</sequence>
<keyword evidence="6" id="KW-0391">Immunity</keyword>
<evidence type="ECO:0000256" key="3">
    <source>
        <dbReference type="ARBA" id="ARBA00022490"/>
    </source>
</evidence>
<evidence type="ECO:0000259" key="9">
    <source>
        <dbReference type="SMART" id="SM00043"/>
    </source>
</evidence>
<reference evidence="10" key="1">
    <citation type="submission" date="2023-05" db="EMBL/GenBank/DDBJ databases">
        <title>High-quality long-read genome of Scophthalmus maximus.</title>
        <authorList>
            <person name="Lien S."/>
            <person name="Martinez P."/>
        </authorList>
    </citation>
    <scope>NUCLEOTIDE SEQUENCE [LARGE SCALE GENOMIC DNA]</scope>
</reference>
<dbReference type="Proteomes" id="UP000694558">
    <property type="component" value="Chromosome 21"/>
</dbReference>
<dbReference type="FunFam" id="3.10.450.10:FF:000001">
    <property type="entry name" value="Cystatin-A"/>
    <property type="match status" value="1"/>
</dbReference>
<keyword evidence="5" id="KW-0789">Thiol protease inhibitor</keyword>
<dbReference type="GeneTree" id="ENSGT00940000167204"/>
<evidence type="ECO:0000256" key="1">
    <source>
        <dbReference type="ARBA" id="ARBA00004496"/>
    </source>
</evidence>
<evidence type="ECO:0000256" key="7">
    <source>
        <dbReference type="ARBA" id="ARBA00040677"/>
    </source>
</evidence>
<name>A0A8D3EDI1_SCOMX</name>
<dbReference type="PRINTS" id="PR00295">
    <property type="entry name" value="STEFINA"/>
</dbReference>
<dbReference type="GO" id="GO:0002376">
    <property type="term" value="P:immune system process"/>
    <property type="evidence" value="ECO:0007669"/>
    <property type="project" value="UniProtKB-KW"/>
</dbReference>
<dbReference type="Ensembl" id="ENSSMAT00000080475.1">
    <property type="protein sequence ID" value="ENSSMAP00000069840.1"/>
    <property type="gene ID" value="ENSSMAG00000033833.1"/>
</dbReference>
<evidence type="ECO:0000313" key="11">
    <source>
        <dbReference type="Proteomes" id="UP000694558"/>
    </source>
</evidence>
<dbReference type="GO" id="GO:0004869">
    <property type="term" value="F:cysteine-type endopeptidase inhibitor activity"/>
    <property type="evidence" value="ECO:0007669"/>
    <property type="project" value="UniProtKB-KW"/>
</dbReference>
<dbReference type="InterPro" id="IPR018073">
    <property type="entry name" value="Prot_inh_cystat_CS"/>
</dbReference>
<dbReference type="PANTHER" id="PTHR11414">
    <property type="entry name" value="CYSTATIN FAMILY MEMBER"/>
    <property type="match status" value="1"/>
</dbReference>
<evidence type="ECO:0000256" key="2">
    <source>
        <dbReference type="ARBA" id="ARBA00009403"/>
    </source>
</evidence>
<gene>
    <name evidence="10" type="primary">LOC118290889</name>
</gene>
<dbReference type="Pfam" id="PF00031">
    <property type="entry name" value="Cystatin"/>
    <property type="match status" value="1"/>
</dbReference>
<evidence type="ECO:0000313" key="10">
    <source>
        <dbReference type="Ensembl" id="ENSSMAP00000069840.1"/>
    </source>
</evidence>
<dbReference type="InterPro" id="IPR046350">
    <property type="entry name" value="Cystatin_sf"/>
</dbReference>
<dbReference type="SUPFAM" id="SSF54403">
    <property type="entry name" value="Cystatin/monellin"/>
    <property type="match status" value="1"/>
</dbReference>
<accession>A0A8D3EDI1</accession>
<protein>
    <recommendedName>
        <fullName evidence="7">Cystatin-B</fullName>
    </recommendedName>
    <alternativeName>
        <fullName evidence="8">Stefin-B</fullName>
    </alternativeName>
</protein>
<evidence type="ECO:0000256" key="6">
    <source>
        <dbReference type="ARBA" id="ARBA00022859"/>
    </source>
</evidence>
<evidence type="ECO:0000256" key="5">
    <source>
        <dbReference type="ARBA" id="ARBA00022704"/>
    </source>
</evidence>
<comment type="subcellular location">
    <subcellularLocation>
        <location evidence="1">Cytoplasm</location>
    </subcellularLocation>
</comment>
<dbReference type="PROSITE" id="PS00287">
    <property type="entry name" value="CYSTATIN"/>
    <property type="match status" value="1"/>
</dbReference>
<dbReference type="GO" id="GO:0005829">
    <property type="term" value="C:cytosol"/>
    <property type="evidence" value="ECO:0007669"/>
    <property type="project" value="TreeGrafter"/>
</dbReference>
<organism evidence="10 11">
    <name type="scientific">Scophthalmus maximus</name>
    <name type="common">Turbot</name>
    <name type="synonym">Psetta maxima</name>
    <dbReference type="NCBI Taxonomy" id="52904"/>
    <lineage>
        <taxon>Eukaryota</taxon>
        <taxon>Metazoa</taxon>
        <taxon>Chordata</taxon>
        <taxon>Craniata</taxon>
        <taxon>Vertebrata</taxon>
        <taxon>Euteleostomi</taxon>
        <taxon>Actinopterygii</taxon>
        <taxon>Neopterygii</taxon>
        <taxon>Teleostei</taxon>
        <taxon>Neoteleostei</taxon>
        <taxon>Acanthomorphata</taxon>
        <taxon>Carangaria</taxon>
        <taxon>Pleuronectiformes</taxon>
        <taxon>Pleuronectoidei</taxon>
        <taxon>Scophthalmidae</taxon>
        <taxon>Scophthalmus</taxon>
    </lineage>
</organism>
<keyword evidence="4" id="KW-0646">Protease inhibitor</keyword>
<dbReference type="GO" id="GO:0071220">
    <property type="term" value="P:cellular response to bacterial lipoprotein"/>
    <property type="evidence" value="ECO:0007669"/>
    <property type="project" value="UniProtKB-ARBA"/>
</dbReference>
<dbReference type="AlphaFoldDB" id="A0A8D3EDI1"/>
<comment type="similarity">
    <text evidence="2">Belongs to the cystatin family.</text>
</comment>
<feature type="domain" description="Cystatin" evidence="9">
    <location>
        <begin position="74"/>
        <end position="171"/>
    </location>
</feature>
<dbReference type="InterPro" id="IPR001713">
    <property type="entry name" value="Prot_inh_stefin"/>
</dbReference>
<dbReference type="SMART" id="SM00043">
    <property type="entry name" value="CY"/>
    <property type="match status" value="1"/>
</dbReference>
<dbReference type="InterPro" id="IPR000010">
    <property type="entry name" value="Cystatin_dom"/>
</dbReference>
<dbReference type="CDD" id="cd00042">
    <property type="entry name" value="CY"/>
    <property type="match status" value="1"/>
</dbReference>
<reference evidence="10" key="2">
    <citation type="submission" date="2025-08" db="UniProtKB">
        <authorList>
            <consortium name="Ensembl"/>
        </authorList>
    </citation>
    <scope>IDENTIFICATION</scope>
</reference>
<dbReference type="PANTHER" id="PTHR11414:SF21">
    <property type="entry name" value="CYSTATIN 14A, TANDEM DUPLICATE 1-RELATED"/>
    <property type="match status" value="1"/>
</dbReference>
<proteinExistence type="inferred from homology"/>
<evidence type="ECO:0000256" key="8">
    <source>
        <dbReference type="ARBA" id="ARBA00041437"/>
    </source>
</evidence>
<dbReference type="Gene3D" id="3.10.450.10">
    <property type="match status" value="1"/>
</dbReference>
<keyword evidence="3" id="KW-0963">Cytoplasm</keyword>